<dbReference type="EMBL" id="QGNW01002199">
    <property type="protein sequence ID" value="RVW23325.1"/>
    <property type="molecule type" value="Genomic_DNA"/>
</dbReference>
<evidence type="ECO:0000313" key="2">
    <source>
        <dbReference type="EMBL" id="RVW23325.1"/>
    </source>
</evidence>
<proteinExistence type="predicted"/>
<sequence>MSPRSPKAYQVLAILENPTLKSPPRGSQGDFTSSSLLAKTTELCILALGTFPGNLSSKELETPKRAAKLFRNTELSSQGYEVGFHLEVPSSLLAAWFVYRQKEKHLTVQKCCEITSQQKGDFATLCKMLPSARSDWLVMAATSSFQLRIAHRLKHWIVDFLSFEMVGLERYFGPSHTVERRKGCSHTIELPRETRLSEKQAPLNKKGSSRTITCERRSRLGWMMQASGVGTPPPDDTWRASLSGATPSGLPKEGHPATARVLSPAERSEQVLLHHPDSLPQPTFRCLQSERTGMMASHLPRSLTAVYRMMMTLPPPRGIMTSQKVFPSLKRELHGSSGCKASTLAPSVGRSLIQSPAKMSTPSRSRSSARGEEDNTEWRQAIERRQLASERQTQALLQETLSRGQVANSRLDPESIYPRTTGAIPETCNVRPQERHTPIHQTPHEENSNSTHFSSKRQRDKRSQLLSTMRARLGPQEPGRPRSLVATTWEAHPDPMVTPLVQNVPSHPDTMSLLWCRMFPAPSGTISWEKPPKRATQKRRAAMQSIPRQPTRVDHLMENESLREFVKRFGQAVLQVEAYSIDVVLQIFKRNIYPSTPFFESPAKKPPMTMDDLFRRASKYSMLEDDVRAATQQILVAGQASRSGAERSAKIPDRPRSFDRRREEQSCPEQPSLTPFSISYEKLLAMIHDMSDFRWPGSFRTDPSKRDHSKKCTYHKEHGHTTEMCRSLHYLVKKLIRAGHLKQYLCSDARGRDASQNHNSETPRVPTAPKAIINYINGDPLDEEYDYKRKKQRLLREASVRERVNSIRPGITRGGPSPHKWDNHFPTSRPHKDIAAAPRRPHPVPRDRRLRRETHPS</sequence>
<feature type="compositionally biased region" description="Basic and acidic residues" evidence="1">
    <location>
        <begin position="369"/>
        <end position="378"/>
    </location>
</feature>
<feature type="region of interest" description="Disordered" evidence="1">
    <location>
        <begin position="808"/>
        <end position="857"/>
    </location>
</feature>
<comment type="caution">
    <text evidence="2">The sequence shown here is derived from an EMBL/GenBank/DDBJ whole genome shotgun (WGS) entry which is preliminary data.</text>
</comment>
<dbReference type="AlphaFoldDB" id="A0A438CJH5"/>
<feature type="region of interest" description="Disordered" evidence="1">
    <location>
        <begin position="399"/>
        <end position="464"/>
    </location>
</feature>
<feature type="compositionally biased region" description="Polar residues" evidence="1">
    <location>
        <begin position="352"/>
        <end position="368"/>
    </location>
</feature>
<feature type="region of interest" description="Disordered" evidence="1">
    <location>
        <begin position="638"/>
        <end position="674"/>
    </location>
</feature>
<gene>
    <name evidence="2" type="ORF">CK203_100932</name>
</gene>
<protein>
    <recommendedName>
        <fullName evidence="4">Retrotransposon gag domain-containing protein</fullName>
    </recommendedName>
</protein>
<organism evidence="2 3">
    <name type="scientific">Vitis vinifera</name>
    <name type="common">Grape</name>
    <dbReference type="NCBI Taxonomy" id="29760"/>
    <lineage>
        <taxon>Eukaryota</taxon>
        <taxon>Viridiplantae</taxon>
        <taxon>Streptophyta</taxon>
        <taxon>Embryophyta</taxon>
        <taxon>Tracheophyta</taxon>
        <taxon>Spermatophyta</taxon>
        <taxon>Magnoliopsida</taxon>
        <taxon>eudicotyledons</taxon>
        <taxon>Gunneridae</taxon>
        <taxon>Pentapetalae</taxon>
        <taxon>rosids</taxon>
        <taxon>Vitales</taxon>
        <taxon>Vitaceae</taxon>
        <taxon>Viteae</taxon>
        <taxon>Vitis</taxon>
    </lineage>
</organism>
<evidence type="ECO:0000256" key="1">
    <source>
        <dbReference type="SAM" id="MobiDB-lite"/>
    </source>
</evidence>
<feature type="compositionally biased region" description="Basic and acidic residues" evidence="1">
    <location>
        <begin position="432"/>
        <end position="447"/>
    </location>
</feature>
<accession>A0A438CJH5</accession>
<evidence type="ECO:0000313" key="3">
    <source>
        <dbReference type="Proteomes" id="UP000288805"/>
    </source>
</evidence>
<feature type="compositionally biased region" description="Polar residues" evidence="1">
    <location>
        <begin position="399"/>
        <end position="408"/>
    </location>
</feature>
<reference evidence="2 3" key="1">
    <citation type="journal article" date="2018" name="PLoS Genet.">
        <title>Population sequencing reveals clonal diversity and ancestral inbreeding in the grapevine cultivar Chardonnay.</title>
        <authorList>
            <person name="Roach M.J."/>
            <person name="Johnson D.L."/>
            <person name="Bohlmann J."/>
            <person name="van Vuuren H.J."/>
            <person name="Jones S.J."/>
            <person name="Pretorius I.S."/>
            <person name="Schmidt S.A."/>
            <person name="Borneman A.R."/>
        </authorList>
    </citation>
    <scope>NUCLEOTIDE SEQUENCE [LARGE SCALE GENOMIC DNA]</scope>
    <source>
        <strain evidence="3">cv. Chardonnay</strain>
        <tissue evidence="2">Leaf</tissue>
    </source>
</reference>
<feature type="compositionally biased region" description="Basic and acidic residues" evidence="1">
    <location>
        <begin position="644"/>
        <end position="665"/>
    </location>
</feature>
<feature type="region of interest" description="Disordered" evidence="1">
    <location>
        <begin position="333"/>
        <end position="378"/>
    </location>
</feature>
<name>A0A438CJH5_VITVI</name>
<dbReference type="Proteomes" id="UP000288805">
    <property type="component" value="Unassembled WGS sequence"/>
</dbReference>
<evidence type="ECO:0008006" key="4">
    <source>
        <dbReference type="Google" id="ProtNLM"/>
    </source>
</evidence>
<feature type="compositionally biased region" description="Basic residues" evidence="1">
    <location>
        <begin position="839"/>
        <end position="857"/>
    </location>
</feature>